<evidence type="ECO:0000256" key="9">
    <source>
        <dbReference type="ARBA" id="ARBA00023295"/>
    </source>
</evidence>
<dbReference type="Proteomes" id="UP000316747">
    <property type="component" value="Unassembled WGS sequence"/>
</dbReference>
<dbReference type="InterPro" id="IPR014756">
    <property type="entry name" value="Ig_E-set"/>
</dbReference>
<evidence type="ECO:0000313" key="21">
    <source>
        <dbReference type="Proteomes" id="UP000316747"/>
    </source>
</evidence>
<keyword evidence="6" id="KW-0963">Cytoplasm</keyword>
<comment type="catalytic activity">
    <reaction evidence="12 14">
        <text>hydrolysis of (1-&gt;4)-alpha-D-glucosidic linkage in 4-alpha-D-[(1-&gt;4)-alpha-D-glucanosyl]n trehalose to yield trehalose and (1-&gt;4)-alpha-D-glucan.</text>
        <dbReference type="EC" id="3.2.1.141"/>
    </reaction>
</comment>
<evidence type="ECO:0000256" key="4">
    <source>
        <dbReference type="ARBA" id="ARBA00012268"/>
    </source>
</evidence>
<evidence type="ECO:0000256" key="12">
    <source>
        <dbReference type="ARBA" id="ARBA00034013"/>
    </source>
</evidence>
<evidence type="ECO:0000256" key="1">
    <source>
        <dbReference type="ARBA" id="ARBA00004496"/>
    </source>
</evidence>
<dbReference type="Gene3D" id="1.10.10.760">
    <property type="entry name" value="E-set domains of sugar-utilizing enzymes"/>
    <property type="match status" value="1"/>
</dbReference>
<dbReference type="GO" id="GO:0005992">
    <property type="term" value="P:trehalose biosynthetic process"/>
    <property type="evidence" value="ECO:0007669"/>
    <property type="project" value="UniProtKB-UniRule"/>
</dbReference>
<evidence type="ECO:0000256" key="17">
    <source>
        <dbReference type="PIRSR" id="PIRSR006337-3"/>
    </source>
</evidence>
<name>A0A543HJV7_9MICO</name>
<proteinExistence type="inferred from homology"/>
<keyword evidence="8" id="KW-0119">Carbohydrate metabolism</keyword>
<dbReference type="NCBIfam" id="TIGR02402">
    <property type="entry name" value="trehalose_TreZ"/>
    <property type="match status" value="1"/>
</dbReference>
<evidence type="ECO:0000256" key="18">
    <source>
        <dbReference type="SAM" id="MobiDB-lite"/>
    </source>
</evidence>
<organism evidence="20 21">
    <name type="scientific">Humibacillus xanthopallidus</name>
    <dbReference type="NCBI Taxonomy" id="412689"/>
    <lineage>
        <taxon>Bacteria</taxon>
        <taxon>Bacillati</taxon>
        <taxon>Actinomycetota</taxon>
        <taxon>Actinomycetes</taxon>
        <taxon>Micrococcales</taxon>
        <taxon>Intrasporangiaceae</taxon>
        <taxon>Humibacillus</taxon>
    </lineage>
</organism>
<dbReference type="SUPFAM" id="SSF81296">
    <property type="entry name" value="E set domains"/>
    <property type="match status" value="1"/>
</dbReference>
<evidence type="ECO:0000256" key="15">
    <source>
        <dbReference type="PIRSR" id="PIRSR006337-1"/>
    </source>
</evidence>
<protein>
    <recommendedName>
        <fullName evidence="5 13">Malto-oligosyltrehalose trehalohydrolase</fullName>
        <shortName evidence="14">MTHase</shortName>
        <ecNumber evidence="4 13">3.2.1.141</ecNumber>
    </recommendedName>
    <alternativeName>
        <fullName evidence="11 14">4-alpha-D-((1-&gt;4)-alpha-D-glucano)trehalose trehalohydrolase</fullName>
    </alternativeName>
    <alternativeName>
        <fullName evidence="10 14">Maltooligosyl trehalose trehalohydrolase</fullName>
    </alternativeName>
</protein>
<evidence type="ECO:0000256" key="13">
    <source>
        <dbReference type="NCBIfam" id="TIGR02402"/>
    </source>
</evidence>
<reference evidence="20 21" key="1">
    <citation type="submission" date="2019-06" db="EMBL/GenBank/DDBJ databases">
        <title>Genome sequencing of plant associated microbes to promote plant fitness in Sorghum bicolor and Oryza sativa.</title>
        <authorList>
            <person name="Coleman-Derr D."/>
        </authorList>
    </citation>
    <scope>NUCLEOTIDE SEQUENCE [LARGE SCALE GENOMIC DNA]</scope>
    <source>
        <strain evidence="20 21">KV-663</strain>
    </source>
</reference>
<evidence type="ECO:0000256" key="10">
    <source>
        <dbReference type="ARBA" id="ARBA00032057"/>
    </source>
</evidence>
<evidence type="ECO:0000313" key="20">
    <source>
        <dbReference type="EMBL" id="TQM58597.1"/>
    </source>
</evidence>
<dbReference type="SUPFAM" id="SSF51445">
    <property type="entry name" value="(Trans)glycosidases"/>
    <property type="match status" value="1"/>
</dbReference>
<comment type="pathway">
    <text evidence="2 14">Glycan biosynthesis; trehalose biosynthesis.</text>
</comment>
<keyword evidence="21" id="KW-1185">Reference proteome</keyword>
<dbReference type="PANTHER" id="PTHR43651:SF11">
    <property type="entry name" value="MALTO-OLIGOSYLTREHALOSE TREHALOHYDROLASE"/>
    <property type="match status" value="1"/>
</dbReference>
<dbReference type="PANTHER" id="PTHR43651">
    <property type="entry name" value="1,4-ALPHA-GLUCAN-BRANCHING ENZYME"/>
    <property type="match status" value="1"/>
</dbReference>
<dbReference type="UniPathway" id="UPA00299"/>
<evidence type="ECO:0000256" key="7">
    <source>
        <dbReference type="ARBA" id="ARBA00022801"/>
    </source>
</evidence>
<feature type="binding site" evidence="16">
    <location>
        <begin position="413"/>
        <end position="418"/>
    </location>
    <ligand>
        <name>substrate</name>
    </ligand>
</feature>
<evidence type="ECO:0000256" key="5">
    <source>
        <dbReference type="ARBA" id="ARBA00015938"/>
    </source>
</evidence>
<evidence type="ECO:0000256" key="6">
    <source>
        <dbReference type="ARBA" id="ARBA00022490"/>
    </source>
</evidence>
<comment type="subcellular location">
    <subcellularLocation>
        <location evidence="1 15">Cytoplasm</location>
    </subcellularLocation>
</comment>
<dbReference type="PIRSF" id="PIRSF006337">
    <property type="entry name" value="Trehalose_TreZ"/>
    <property type="match status" value="1"/>
</dbReference>
<dbReference type="InterPro" id="IPR006047">
    <property type="entry name" value="GH13_cat_dom"/>
</dbReference>
<comment type="caution">
    <text evidence="20">The sequence shown here is derived from an EMBL/GenBank/DDBJ whole genome shotgun (WGS) entry which is preliminary data.</text>
</comment>
<feature type="region of interest" description="Disordered" evidence="18">
    <location>
        <begin position="17"/>
        <end position="43"/>
    </location>
</feature>
<dbReference type="EMBL" id="VFPM01000003">
    <property type="protein sequence ID" value="TQM58597.1"/>
    <property type="molecule type" value="Genomic_DNA"/>
</dbReference>
<dbReference type="Gene3D" id="2.60.40.10">
    <property type="entry name" value="Immunoglobulins"/>
    <property type="match status" value="1"/>
</dbReference>
<evidence type="ECO:0000256" key="2">
    <source>
        <dbReference type="ARBA" id="ARBA00005199"/>
    </source>
</evidence>
<dbReference type="InterPro" id="IPR044901">
    <property type="entry name" value="Trehalose_TreZ_E-set_sf"/>
</dbReference>
<evidence type="ECO:0000256" key="16">
    <source>
        <dbReference type="PIRSR" id="PIRSR006337-2"/>
    </source>
</evidence>
<feature type="binding site" evidence="16">
    <location>
        <begin position="269"/>
        <end position="274"/>
    </location>
    <ligand>
        <name>substrate</name>
    </ligand>
</feature>
<accession>A0A543HJV7</accession>
<dbReference type="Pfam" id="PF00128">
    <property type="entry name" value="Alpha-amylase"/>
    <property type="match status" value="1"/>
</dbReference>
<feature type="active site" description="Proton donor" evidence="15">
    <location>
        <position position="308"/>
    </location>
</feature>
<dbReference type="CDD" id="cd11325">
    <property type="entry name" value="AmyAc_GTHase"/>
    <property type="match status" value="1"/>
</dbReference>
<evidence type="ECO:0000256" key="3">
    <source>
        <dbReference type="ARBA" id="ARBA00008061"/>
    </source>
</evidence>
<dbReference type="GO" id="GO:0033942">
    <property type="term" value="F:4-alpha-D-(1-&gt;4)-alpha-D-glucanotrehalose trehalohydrolase activity"/>
    <property type="evidence" value="ECO:0007669"/>
    <property type="project" value="UniProtKB-EC"/>
</dbReference>
<dbReference type="Gene3D" id="3.20.20.80">
    <property type="entry name" value="Glycosidases"/>
    <property type="match status" value="1"/>
</dbReference>
<comment type="similarity">
    <text evidence="3 14">Belongs to the glycosyl hydrolase 13 family.</text>
</comment>
<feature type="region of interest" description="Disordered" evidence="18">
    <location>
        <begin position="72"/>
        <end position="92"/>
    </location>
</feature>
<keyword evidence="7 14" id="KW-0378">Hydrolase</keyword>
<evidence type="ECO:0000259" key="19">
    <source>
        <dbReference type="SMART" id="SM00642"/>
    </source>
</evidence>
<dbReference type="InterPro" id="IPR012768">
    <property type="entry name" value="Trehalose_TreZ"/>
</dbReference>
<feature type="site" description="Transition state stabilizer" evidence="17">
    <location>
        <position position="414"/>
    </location>
</feature>
<dbReference type="AlphaFoldDB" id="A0A543HJV7"/>
<dbReference type="SMART" id="SM00642">
    <property type="entry name" value="Aamy"/>
    <property type="match status" value="1"/>
</dbReference>
<dbReference type="InterPro" id="IPR017853">
    <property type="entry name" value="GH"/>
</dbReference>
<feature type="binding site" evidence="16">
    <location>
        <begin position="333"/>
        <end position="337"/>
    </location>
    <ligand>
        <name>substrate</name>
    </ligand>
</feature>
<dbReference type="EC" id="3.2.1.141" evidence="4 13"/>
<keyword evidence="9 14" id="KW-0326">Glycosidase</keyword>
<feature type="active site" description="Nucleophile" evidence="15">
    <location>
        <position position="271"/>
    </location>
</feature>
<feature type="domain" description="Glycosyl hydrolase family 13 catalytic" evidence="19">
    <location>
        <begin position="125"/>
        <end position="481"/>
    </location>
</feature>
<evidence type="ECO:0000256" key="8">
    <source>
        <dbReference type="ARBA" id="ARBA00023277"/>
    </source>
</evidence>
<dbReference type="InterPro" id="IPR013783">
    <property type="entry name" value="Ig-like_fold"/>
</dbReference>
<dbReference type="RefSeq" id="WP_260439930.1">
    <property type="nucleotide sequence ID" value="NZ_VFPM01000003.1"/>
</dbReference>
<dbReference type="GO" id="GO:0005737">
    <property type="term" value="C:cytoplasm"/>
    <property type="evidence" value="ECO:0007669"/>
    <property type="project" value="UniProtKB-SubCell"/>
</dbReference>
<sequence>MIGVWAPEAQQVAVVWSGAPDESDSSQGSVGADGGITADVTRSPMTRGAGGWWSWSVPDELGGRTIDYAFSIDGGDPRPDPRSPWQPRGVHGPSRTFDPAEYAWGDGAWRGTREGRGVCGGVVYELHVGTFTPEGTFDAAIAHLDHLVALGVDLVSLMPIAAFDGPWGWGYDGVHLYAVHQAYGGPAGFQRFVDACHERGLGVGLDVVYNHLGPAGNYLAEFGPYFTDAHHTPWGAAVNLDGEGSHEVRRWIIDNAVRWMRDFHVDALRLDAVHALRDDSQPHLLAQLSDEIASLAAELGRPLDLVAESDLNDPVMVTPTAEGGRGMTAQWDDDIHHALHVALTGETAGYYADFAGGTEAWPEGGSLSVLAKTLTDAFLHDGRVSTFRGQVWGAKVDPEAQSGHQFLAYLQTHDQVGNRATGDRISDSVSPGQQAIGAALYLLSPFTAMIFMGEEWRASTPFAYFTSFGDAELADAVRRGRRAEFAPHGWAADDVPDPQDPATRDASVLDWSQPMAPGHTEMLHFYIALTRVRRSEPDIASGDLRETTVAFDDDAHWLVMSRGKVHVVVNLAGRSQVVPFSAEVSHVLASWGRAPIVRGDGVRLDGHDVAVLRTF</sequence>
<gene>
    <name evidence="20" type="ORF">FBY41_3968</name>
</gene>
<evidence type="ECO:0000256" key="14">
    <source>
        <dbReference type="PIRNR" id="PIRNR006337"/>
    </source>
</evidence>
<evidence type="ECO:0000256" key="11">
    <source>
        <dbReference type="ARBA" id="ARBA00033284"/>
    </source>
</evidence>
<dbReference type="CDD" id="cd02853">
    <property type="entry name" value="E_set_MTHase_like_N"/>
    <property type="match status" value="1"/>
</dbReference>